<keyword evidence="6" id="KW-0479">Metal-binding</keyword>
<dbReference type="NCBIfam" id="TIGR03550">
    <property type="entry name" value="F420_cofG"/>
    <property type="match status" value="1"/>
</dbReference>
<dbReference type="SUPFAM" id="SSF102114">
    <property type="entry name" value="Radical SAM enzymes"/>
    <property type="match status" value="2"/>
</dbReference>
<dbReference type="InterPro" id="IPR019939">
    <property type="entry name" value="CofG_family"/>
</dbReference>
<feature type="compositionally biased region" description="Pro residues" evidence="11">
    <location>
        <begin position="390"/>
        <end position="399"/>
    </location>
</feature>
<feature type="compositionally biased region" description="Polar residues" evidence="11">
    <location>
        <begin position="460"/>
        <end position="469"/>
    </location>
</feature>
<dbReference type="PANTHER" id="PTHR43076">
    <property type="entry name" value="FO SYNTHASE (COFH)"/>
    <property type="match status" value="1"/>
</dbReference>
<dbReference type="SFLD" id="SFLDF00294">
    <property type="entry name" value="7_8-didemethyl-8-hydroxy-5-dea"/>
    <property type="match status" value="1"/>
</dbReference>
<comment type="cofactor">
    <cofactor evidence="1">
        <name>[4Fe-4S] cluster</name>
        <dbReference type="ChEBI" id="CHEBI:49883"/>
    </cofactor>
</comment>
<dbReference type="GO" id="GO:0044689">
    <property type="term" value="F:7,8-didemethyl-8-hydroxy-5-deazariboflavin synthase activity"/>
    <property type="evidence" value="ECO:0007669"/>
    <property type="project" value="UniProtKB-EC"/>
</dbReference>
<evidence type="ECO:0000313" key="14">
    <source>
        <dbReference type="Proteomes" id="UP000008141"/>
    </source>
</evidence>
<dbReference type="InterPro" id="IPR007197">
    <property type="entry name" value="rSAM"/>
</dbReference>
<dbReference type="Pfam" id="PF19288">
    <property type="entry name" value="CofH_C"/>
    <property type="match status" value="1"/>
</dbReference>
<dbReference type="RefSeq" id="XP_005847043.1">
    <property type="nucleotide sequence ID" value="XM_005846981.1"/>
</dbReference>
<dbReference type="eggNOG" id="ENOG502QUMN">
    <property type="taxonomic scope" value="Eukaryota"/>
</dbReference>
<comment type="catalytic activity">
    <reaction evidence="10">
        <text>5-amino-5-(4-hydroxybenzyl)-6-(D-ribitylimino)-5,6-dihydrouracil + S-adenosyl-L-methionine = 7,8-didemethyl-8-hydroxy-5-deazariboflavin + 5'-deoxyadenosine + L-methionine + NH4(+) + H(+)</text>
        <dbReference type="Rhea" id="RHEA:55204"/>
        <dbReference type="ChEBI" id="CHEBI:15378"/>
        <dbReference type="ChEBI" id="CHEBI:17319"/>
        <dbReference type="ChEBI" id="CHEBI:28938"/>
        <dbReference type="ChEBI" id="CHEBI:57844"/>
        <dbReference type="ChEBI" id="CHEBI:59789"/>
        <dbReference type="ChEBI" id="CHEBI:59904"/>
        <dbReference type="ChEBI" id="CHEBI:85936"/>
        <dbReference type="EC" id="4.3.1.32"/>
    </reaction>
</comment>
<comment type="pathway">
    <text evidence="2">Cofactor biosynthesis; coenzyme F0 biosynthesis.</text>
</comment>
<evidence type="ECO:0000256" key="4">
    <source>
        <dbReference type="ARBA" id="ARBA00022485"/>
    </source>
</evidence>
<dbReference type="GO" id="GO:0016765">
    <property type="term" value="F:transferase activity, transferring alkyl or aryl (other than methyl) groups"/>
    <property type="evidence" value="ECO:0007669"/>
    <property type="project" value="InterPro"/>
</dbReference>
<evidence type="ECO:0000256" key="9">
    <source>
        <dbReference type="ARBA" id="ARBA00023239"/>
    </source>
</evidence>
<dbReference type="SFLD" id="SFLDS00029">
    <property type="entry name" value="Radical_SAM"/>
    <property type="match status" value="2"/>
</dbReference>
<reference evidence="13 14" key="1">
    <citation type="journal article" date="2010" name="Plant Cell">
        <title>The Chlorella variabilis NC64A genome reveals adaptation to photosymbiosis, coevolution with viruses, and cryptic sex.</title>
        <authorList>
            <person name="Blanc G."/>
            <person name="Duncan G."/>
            <person name="Agarkova I."/>
            <person name="Borodovsky M."/>
            <person name="Gurnon J."/>
            <person name="Kuo A."/>
            <person name="Lindquist E."/>
            <person name="Lucas S."/>
            <person name="Pangilinan J."/>
            <person name="Polle J."/>
            <person name="Salamov A."/>
            <person name="Terry A."/>
            <person name="Yamada T."/>
            <person name="Dunigan D.D."/>
            <person name="Grigoriev I.V."/>
            <person name="Claverie J.M."/>
            <person name="Van Etten J.L."/>
        </authorList>
    </citation>
    <scope>NUCLEOTIDE SEQUENCE [LARGE SCALE GENOMIC DNA]</scope>
    <source>
        <strain evidence="13 14">NC64A</strain>
    </source>
</reference>
<evidence type="ECO:0000256" key="7">
    <source>
        <dbReference type="ARBA" id="ARBA00023004"/>
    </source>
</evidence>
<dbReference type="SFLD" id="SFLDG01064">
    <property type="entry name" value="F420__menaquinone_cofactor_bio"/>
    <property type="match status" value="2"/>
</dbReference>
<evidence type="ECO:0000259" key="12">
    <source>
        <dbReference type="PROSITE" id="PS51918"/>
    </source>
</evidence>
<dbReference type="GO" id="GO:0046872">
    <property type="term" value="F:metal ion binding"/>
    <property type="evidence" value="ECO:0007669"/>
    <property type="project" value="UniProtKB-KW"/>
</dbReference>
<dbReference type="SMART" id="SM00729">
    <property type="entry name" value="Elp3"/>
    <property type="match status" value="1"/>
</dbReference>
<feature type="region of interest" description="Disordered" evidence="11">
    <location>
        <begin position="460"/>
        <end position="499"/>
    </location>
</feature>
<dbReference type="GeneID" id="17354354"/>
<dbReference type="Gene3D" id="3.20.20.70">
    <property type="entry name" value="Aldolase class I"/>
    <property type="match status" value="2"/>
</dbReference>
<dbReference type="InterPro" id="IPR034405">
    <property type="entry name" value="F420"/>
</dbReference>
<evidence type="ECO:0000256" key="8">
    <source>
        <dbReference type="ARBA" id="ARBA00023014"/>
    </source>
</evidence>
<dbReference type="InterPro" id="IPR006638">
    <property type="entry name" value="Elp3/MiaA/NifB-like_rSAM"/>
</dbReference>
<feature type="domain" description="Radical SAM core" evidence="12">
    <location>
        <begin position="568"/>
        <end position="824"/>
    </location>
</feature>
<dbReference type="PROSITE" id="PS51918">
    <property type="entry name" value="RADICAL_SAM"/>
    <property type="match status" value="2"/>
</dbReference>
<organism evidence="14">
    <name type="scientific">Chlorella variabilis</name>
    <name type="common">Green alga</name>
    <dbReference type="NCBI Taxonomy" id="554065"/>
    <lineage>
        <taxon>Eukaryota</taxon>
        <taxon>Viridiplantae</taxon>
        <taxon>Chlorophyta</taxon>
        <taxon>core chlorophytes</taxon>
        <taxon>Trebouxiophyceae</taxon>
        <taxon>Chlorellales</taxon>
        <taxon>Chlorellaceae</taxon>
        <taxon>Chlorella clade</taxon>
        <taxon>Chlorella</taxon>
    </lineage>
</organism>
<feature type="region of interest" description="Disordered" evidence="11">
    <location>
        <begin position="388"/>
        <end position="413"/>
    </location>
</feature>
<dbReference type="Pfam" id="PF04055">
    <property type="entry name" value="Radical_SAM"/>
    <property type="match status" value="2"/>
</dbReference>
<proteinExistence type="inferred from homology"/>
<dbReference type="InterPro" id="IPR058240">
    <property type="entry name" value="rSAM_sf"/>
</dbReference>
<keyword evidence="4" id="KW-0004">4Fe-4S</keyword>
<feature type="domain" description="Radical SAM core" evidence="12">
    <location>
        <begin position="55"/>
        <end position="300"/>
    </location>
</feature>
<dbReference type="NCBIfam" id="NF004884">
    <property type="entry name" value="PRK06245.1"/>
    <property type="match status" value="1"/>
</dbReference>
<keyword evidence="14" id="KW-1185">Reference proteome</keyword>
<dbReference type="SFLD" id="SFLDG01388">
    <property type="entry name" value="7_8-didemethyl-8-hydroxy-5-dea"/>
    <property type="match status" value="1"/>
</dbReference>
<gene>
    <name evidence="13" type="ORF">CHLNCDRAFT_134689</name>
</gene>
<dbReference type="InParanoid" id="E1ZGJ0"/>
<dbReference type="InterPro" id="IPR045567">
    <property type="entry name" value="CofH/MnqC-like_C"/>
</dbReference>
<evidence type="ECO:0000256" key="2">
    <source>
        <dbReference type="ARBA" id="ARBA00004712"/>
    </source>
</evidence>
<dbReference type="InterPro" id="IPR013785">
    <property type="entry name" value="Aldolase_TIM"/>
</dbReference>
<evidence type="ECO:0000256" key="1">
    <source>
        <dbReference type="ARBA" id="ARBA00001966"/>
    </source>
</evidence>
<dbReference type="Proteomes" id="UP000008141">
    <property type="component" value="Unassembled WGS sequence"/>
</dbReference>
<evidence type="ECO:0000256" key="6">
    <source>
        <dbReference type="ARBA" id="ARBA00022723"/>
    </source>
</evidence>
<evidence type="ECO:0000256" key="11">
    <source>
        <dbReference type="SAM" id="MobiDB-lite"/>
    </source>
</evidence>
<keyword evidence="7" id="KW-0408">Iron</keyword>
<dbReference type="HAMAP" id="MF_01611">
    <property type="entry name" value="FO_synth_sub1"/>
    <property type="match status" value="1"/>
</dbReference>
<dbReference type="AlphaFoldDB" id="E1ZGJ0"/>
<dbReference type="UniPathway" id="UPA00072"/>
<keyword evidence="8" id="KW-0411">Iron-sulfur</keyword>
<accession>E1ZGJ0</accession>
<dbReference type="EMBL" id="GL433846">
    <property type="protein sequence ID" value="EFN54941.1"/>
    <property type="molecule type" value="Genomic_DNA"/>
</dbReference>
<dbReference type="STRING" id="554065.E1ZGJ0"/>
<dbReference type="PANTHER" id="PTHR43076:SF1">
    <property type="entry name" value="LIPOYL SYNTHASE 2"/>
    <property type="match status" value="1"/>
</dbReference>
<evidence type="ECO:0000256" key="10">
    <source>
        <dbReference type="ARBA" id="ARBA00048974"/>
    </source>
</evidence>
<evidence type="ECO:0000256" key="5">
    <source>
        <dbReference type="ARBA" id="ARBA00022691"/>
    </source>
</evidence>
<keyword evidence="9" id="KW-0456">Lyase</keyword>
<dbReference type="GO" id="GO:0051539">
    <property type="term" value="F:4 iron, 4 sulfur cluster binding"/>
    <property type="evidence" value="ECO:0007669"/>
    <property type="project" value="UniProtKB-KW"/>
</dbReference>
<evidence type="ECO:0000313" key="13">
    <source>
        <dbReference type="EMBL" id="EFN54941.1"/>
    </source>
</evidence>
<sequence length="871" mass="92527">MDWEAAPPRHSDRWLEVLQSEQSTALELLDAAEAVPLEAMMRAAADLRDAAHRHITFSPKVFIPLTRLCRDSCAYCTFAAPPAAGRRAFMTLEEVLAVARLGAQQGCTEALFTLGDKPELVYPEAAAELASIGFATTLDYVAAAAAAAMRETGLLPHINAGVMDAGALRRLKAVSASQGLMLESTSVALLQPGGAHHGCPDKEPAARLATLEAAGQEEVPFTTGILIGIGESRLDRIESLLHIRRLHQRYGHIQELIIQNFRAKQGTAMAATPEPPLSDLLWTVALARLLLGPQISIQAPPNLTPEPDDAASPGGGALPDPAAGWRLLLDAGINDWGGISPVTRDFVNPEKPWPHLQRLAAVTAAAGKALMPRLAVYPPFLVHQQLLPASPRPLGPHPPAQRQQQQRSWLDAAAGRDSPLAAALRLADSEGLARGSSWFAGALEEAPPPGSKTLMHIGREQQTAAAPSNSREKPGVTNPAGQQQPLKSSMPAAQRPSAARSWRVGLAADGLLEGCQGPKQASAEVQRVLSGVLEHQQELGEGEIEGADYDAVCGAADELRRRVCGDTVTYVVNRNINYTNVCTYACAFCAFSKGKAAEELRGAPYLLSLEEVALRTTQAWDRGATEVCMQGGIHPDFTGDTYLRLLGAAKGAAPDIHVHAFSPLEVKQGASTLGWSLHKFLTALRDAGGCQHLAFLGLGSLPGTAAEVLDDSVRAVLCPDKLSSEEWLEVKRTAGISEFVPLPFVHMEAPLYLKGSACRRGPTLRECFLMHAVARLALHPHVTNIQASWVKMGPGRAAELLGAGCNDLGGVLMNESITRAAGAAHGQELCASRMEELIRGAGRVPRQRSTLYGAAPAEQAAKAQAVGDIVA</sequence>
<dbReference type="KEGG" id="cvr:CHLNCDRAFT_134689"/>
<keyword evidence="5" id="KW-0949">S-adenosyl-L-methionine</keyword>
<feature type="region of interest" description="Disordered" evidence="11">
    <location>
        <begin position="298"/>
        <end position="317"/>
    </location>
</feature>
<name>E1ZGJ0_CHLVA</name>
<dbReference type="OrthoDB" id="2015542at2759"/>
<evidence type="ECO:0000256" key="3">
    <source>
        <dbReference type="ARBA" id="ARBA00012126"/>
    </source>
</evidence>
<dbReference type="EC" id="4.3.1.32" evidence="3"/>
<protein>
    <recommendedName>
        <fullName evidence="3">7,8-didemethyl-8-hydroxy-5-deazariboflavin synthase</fullName>
        <ecNumber evidence="3">4.3.1.32</ecNumber>
    </recommendedName>
</protein>
<dbReference type="OMA" id="HWVGHLN"/>